<accession>A0ACC0N6W2</accession>
<protein>
    <submittedName>
        <fullName evidence="1">Uncharacterized protein</fullName>
    </submittedName>
</protein>
<comment type="caution">
    <text evidence="1">The sequence shown here is derived from an EMBL/GenBank/DDBJ whole genome shotgun (WGS) entry which is preliminary data.</text>
</comment>
<sequence>MVCGLCSGGRLGYILHRYLEGTQSSESRCNMINLLEGSSSLLVPVMTYISDKHVSPLKVILCSTAAYIVAMVMLCISAFHPIPGDMTGRYFVAAVLLMAVGKAGGVPILEGFLVGQLKAHKPRKDEGIVNARKNVWWNTASLLCGLSTPWIFGHVNAGWLVTFICSTSVMSIGYLLFLCCIPLHHRSVDEADTTSEISRAGPKENTNNGPTLAVSTGRSRSANEAATTTEISRASPDESTNNGPTRAVSTGRRQKEQWKHLSIMIPIWTSFLVFGLVLSTGDTFFTEQGNNMQATVSIYRLNMIRIIIKAISSSSFSTLLLKHVSKQRKTKSIIVGIWIAMLVSVFCCNIAWHVEDRRLHVIAKYGLCVNGDDHAVIPMSILFLAPQFCLLGLMEGIGRKGLDLFFEAQVSDVPMDKYGSALNEAVIGFGSFLNAVLVYGLKSSWFGNTLNCSSRLDNYYQMLMVLSYLNLCYYWLVSTLYWNKKETKDDIVGSQETVIILVV</sequence>
<evidence type="ECO:0000313" key="1">
    <source>
        <dbReference type="EMBL" id="KAI8548819.1"/>
    </source>
</evidence>
<name>A0ACC0N6W2_RHOML</name>
<dbReference type="Proteomes" id="UP001062846">
    <property type="component" value="Chromosome 7"/>
</dbReference>
<evidence type="ECO:0000313" key="2">
    <source>
        <dbReference type="Proteomes" id="UP001062846"/>
    </source>
</evidence>
<gene>
    <name evidence="1" type="ORF">RHMOL_Rhmol07G0304000</name>
</gene>
<keyword evidence="2" id="KW-1185">Reference proteome</keyword>
<proteinExistence type="predicted"/>
<organism evidence="1 2">
    <name type="scientific">Rhododendron molle</name>
    <name type="common">Chinese azalea</name>
    <name type="synonym">Azalea mollis</name>
    <dbReference type="NCBI Taxonomy" id="49168"/>
    <lineage>
        <taxon>Eukaryota</taxon>
        <taxon>Viridiplantae</taxon>
        <taxon>Streptophyta</taxon>
        <taxon>Embryophyta</taxon>
        <taxon>Tracheophyta</taxon>
        <taxon>Spermatophyta</taxon>
        <taxon>Magnoliopsida</taxon>
        <taxon>eudicotyledons</taxon>
        <taxon>Gunneridae</taxon>
        <taxon>Pentapetalae</taxon>
        <taxon>asterids</taxon>
        <taxon>Ericales</taxon>
        <taxon>Ericaceae</taxon>
        <taxon>Ericoideae</taxon>
        <taxon>Rhodoreae</taxon>
        <taxon>Rhododendron</taxon>
    </lineage>
</organism>
<reference evidence="1" key="1">
    <citation type="submission" date="2022-02" db="EMBL/GenBank/DDBJ databases">
        <title>Plant Genome Project.</title>
        <authorList>
            <person name="Zhang R.-G."/>
        </authorList>
    </citation>
    <scope>NUCLEOTIDE SEQUENCE</scope>
    <source>
        <strain evidence="1">AT1</strain>
    </source>
</reference>
<dbReference type="EMBL" id="CM046394">
    <property type="protein sequence ID" value="KAI8548819.1"/>
    <property type="molecule type" value="Genomic_DNA"/>
</dbReference>